<evidence type="ECO:0000313" key="4">
    <source>
        <dbReference type="Proteomes" id="UP000447876"/>
    </source>
</evidence>
<dbReference type="Pfam" id="PF06527">
    <property type="entry name" value="TniQ"/>
    <property type="match status" value="1"/>
</dbReference>
<dbReference type="InterPro" id="IPR009492">
    <property type="entry name" value="TniQ"/>
</dbReference>
<dbReference type="OrthoDB" id="470139at2"/>
<proteinExistence type="predicted"/>
<feature type="domain" description="TniQ" evidence="1">
    <location>
        <begin position="7"/>
        <end position="161"/>
    </location>
</feature>
<protein>
    <recommendedName>
        <fullName evidence="5">Transposon Tn7 transposition protein TnsD C-termianl domain-containing protein</fullName>
    </recommendedName>
</protein>
<dbReference type="Pfam" id="PF15978">
    <property type="entry name" value="TnsD"/>
    <property type="match status" value="1"/>
</dbReference>
<evidence type="ECO:0008006" key="5">
    <source>
        <dbReference type="Google" id="ProtNLM"/>
    </source>
</evidence>
<dbReference type="AlphaFoldDB" id="A0A7X2Z389"/>
<sequence length="646" mass="74845">MMFMLSYFPTLYPDEDSRSIIFRYHVLSGNSDFSVTNSELFGRSSYRLTVFPRNLNFLFDQLPKGIMSMNDFLFKHTYFHWVKPFIPYDRLSKTIEEIKKNAGDSNIAALLGKGQDRLISDNVRYCPECMKNDSRKYGEVYLHRIHQLTFITYCPEHGSKLIMHCPGCHKILARVKDGQLLASIECECGRNLSDCKEEGISTNNYNIEQRILTNFYQMVLYSKQVSREEIFAKLRNVIGLKGYMKYSGGFDRKQLFQHFDDFLKENGLKDYLTTNLKTQVNSDSFILSSKSVKNILLYVLFMMFLSGSVENFISENGAFCLPIPFGNGPWICKNPVCEGYNLGVIKKCVRVDHGGRYISGLFGCPLCGFSFSRRWKLNDHSNEKPYAVLTMGPLWHATVWELHSSGLSNNAIAKRLKTSPTQIKLSLNRSKEPASDTRILQSLEVLWASSIDNNGEVATTSEVTTLLKENREKILEILRNNNGISRTELAKRYNHLYFKMFKNDRDWMEQNLPPSKKNQIRKDWAKLDLEYCKVLAAVADDLYRLNPAEQIKKYTILAHSHKVITEHLENAPQKFPRVMELLKSKIESDADYLIRHLPVIIEQMKKYNKRVISLESIKTYSPMYRRSTAEVDERIISQLETMIIWP</sequence>
<dbReference type="Proteomes" id="UP000447876">
    <property type="component" value="Unassembled WGS sequence"/>
</dbReference>
<evidence type="ECO:0000259" key="2">
    <source>
        <dbReference type="Pfam" id="PF15978"/>
    </source>
</evidence>
<comment type="caution">
    <text evidence="3">The sequence shown here is derived from an EMBL/GenBank/DDBJ whole genome shotgun (WGS) entry which is preliminary data.</text>
</comment>
<dbReference type="EMBL" id="WNZW01000007">
    <property type="protein sequence ID" value="MUG46743.1"/>
    <property type="molecule type" value="Genomic_DNA"/>
</dbReference>
<dbReference type="RefSeq" id="WP_155612119.1">
    <property type="nucleotide sequence ID" value="NZ_WNZW01000007.1"/>
</dbReference>
<name>A0A7X2Z389_9BACL</name>
<evidence type="ECO:0000313" key="3">
    <source>
        <dbReference type="EMBL" id="MUG46743.1"/>
    </source>
</evidence>
<accession>A0A7X2Z389</accession>
<organism evidence="3 4">
    <name type="scientific">Paenibacillus woosongensis</name>
    <dbReference type="NCBI Taxonomy" id="307580"/>
    <lineage>
        <taxon>Bacteria</taxon>
        <taxon>Bacillati</taxon>
        <taxon>Bacillota</taxon>
        <taxon>Bacilli</taxon>
        <taxon>Bacillales</taxon>
        <taxon>Paenibacillaceae</taxon>
        <taxon>Paenibacillus</taxon>
    </lineage>
</organism>
<dbReference type="InterPro" id="IPR032750">
    <property type="entry name" value="TnsD_C"/>
</dbReference>
<reference evidence="3 4" key="1">
    <citation type="submission" date="2019-11" db="EMBL/GenBank/DDBJ databases">
        <title>Draft genome sequences of five Paenibacillus species of dairy origin.</title>
        <authorList>
            <person name="Olajide A.M."/>
            <person name="Chen S."/>
            <person name="Lapointe G."/>
        </authorList>
    </citation>
    <scope>NUCLEOTIDE SEQUENCE [LARGE SCALE GENOMIC DNA]</scope>
    <source>
        <strain evidence="3 4">12CR55</strain>
    </source>
</reference>
<feature type="domain" description="Transposon Tn7 transposition protein TnsD C-terminal" evidence="2">
    <location>
        <begin position="239"/>
        <end position="580"/>
    </location>
</feature>
<evidence type="ECO:0000259" key="1">
    <source>
        <dbReference type="Pfam" id="PF06527"/>
    </source>
</evidence>
<gene>
    <name evidence="3" type="ORF">GNP95_17285</name>
</gene>